<reference evidence="3" key="2">
    <citation type="submission" date="2020-04" db="EMBL/GenBank/DDBJ databases">
        <authorList>
            <consortium name="NCBI Genome Project"/>
        </authorList>
    </citation>
    <scope>NUCLEOTIDE SEQUENCE</scope>
    <source>
        <strain evidence="3">CBS 304.34</strain>
    </source>
</reference>
<evidence type="ECO:0000313" key="2">
    <source>
        <dbReference type="Proteomes" id="UP000504636"/>
    </source>
</evidence>
<accession>A0A6A6YED0</accession>
<dbReference type="AlphaFoldDB" id="A0A6A6YED0"/>
<evidence type="ECO:0000313" key="1">
    <source>
        <dbReference type="EMBL" id="KAF2807176.1"/>
    </source>
</evidence>
<sequence>MTETVTYWIKHRHPTITHLCNLPRHPPRLPCPSPATPVVPLKHAKLRISAKPTTTISKTPPYDSHLAQQRLARRTYRRSLGLRSVAPPVLGRRVPRGGQDRIWRIAKVHARLETSLGTALTPIPVFLVVRSRSSNLGCITIA</sequence>
<dbReference type="RefSeq" id="XP_033574140.1">
    <property type="nucleotide sequence ID" value="XM_033728875.1"/>
</dbReference>
<proteinExistence type="predicted"/>
<reference evidence="3" key="3">
    <citation type="submission" date="2025-04" db="UniProtKB">
        <authorList>
            <consortium name="RefSeq"/>
        </authorList>
    </citation>
    <scope>IDENTIFICATION</scope>
    <source>
        <strain evidence="3">CBS 304.34</strain>
    </source>
</reference>
<organism evidence="1">
    <name type="scientific">Mytilinidion resinicola</name>
    <dbReference type="NCBI Taxonomy" id="574789"/>
    <lineage>
        <taxon>Eukaryota</taxon>
        <taxon>Fungi</taxon>
        <taxon>Dikarya</taxon>
        <taxon>Ascomycota</taxon>
        <taxon>Pezizomycotina</taxon>
        <taxon>Dothideomycetes</taxon>
        <taxon>Pleosporomycetidae</taxon>
        <taxon>Mytilinidiales</taxon>
        <taxon>Mytilinidiaceae</taxon>
        <taxon>Mytilinidion</taxon>
    </lineage>
</organism>
<dbReference type="Proteomes" id="UP000504636">
    <property type="component" value="Unplaced"/>
</dbReference>
<gene>
    <name evidence="1 3" type="ORF">BDZ99DRAFT_75588</name>
</gene>
<evidence type="ECO:0000313" key="3">
    <source>
        <dbReference type="RefSeq" id="XP_033574140.1"/>
    </source>
</evidence>
<reference evidence="1 3" key="1">
    <citation type="journal article" date="2020" name="Stud. Mycol.">
        <title>101 Dothideomycetes genomes: a test case for predicting lifestyles and emergence of pathogens.</title>
        <authorList>
            <person name="Haridas S."/>
            <person name="Albert R."/>
            <person name="Binder M."/>
            <person name="Bloem J."/>
            <person name="Labutti K."/>
            <person name="Salamov A."/>
            <person name="Andreopoulos B."/>
            <person name="Baker S."/>
            <person name="Barry K."/>
            <person name="Bills G."/>
            <person name="Bluhm B."/>
            <person name="Cannon C."/>
            <person name="Castanera R."/>
            <person name="Culley D."/>
            <person name="Daum C."/>
            <person name="Ezra D."/>
            <person name="Gonzalez J."/>
            <person name="Henrissat B."/>
            <person name="Kuo A."/>
            <person name="Liang C."/>
            <person name="Lipzen A."/>
            <person name="Lutzoni F."/>
            <person name="Magnuson J."/>
            <person name="Mondo S."/>
            <person name="Nolan M."/>
            <person name="Ohm R."/>
            <person name="Pangilinan J."/>
            <person name="Park H.-J."/>
            <person name="Ramirez L."/>
            <person name="Alfaro M."/>
            <person name="Sun H."/>
            <person name="Tritt A."/>
            <person name="Yoshinaga Y."/>
            <person name="Zwiers L.-H."/>
            <person name="Turgeon B."/>
            <person name="Goodwin S."/>
            <person name="Spatafora J."/>
            <person name="Crous P."/>
            <person name="Grigoriev I."/>
        </authorList>
    </citation>
    <scope>NUCLEOTIDE SEQUENCE</scope>
    <source>
        <strain evidence="1 3">CBS 304.34</strain>
    </source>
</reference>
<dbReference type="EMBL" id="MU003705">
    <property type="protein sequence ID" value="KAF2807176.1"/>
    <property type="molecule type" value="Genomic_DNA"/>
</dbReference>
<keyword evidence="2" id="KW-1185">Reference proteome</keyword>
<protein>
    <submittedName>
        <fullName evidence="1 3">Uncharacterized protein</fullName>
    </submittedName>
</protein>
<name>A0A6A6YED0_9PEZI</name>
<dbReference type="GeneID" id="54469768"/>